<evidence type="ECO:0000259" key="1">
    <source>
        <dbReference type="Pfam" id="PF04909"/>
    </source>
</evidence>
<accession>A0A2S4M6I6</accession>
<dbReference type="AlphaFoldDB" id="A0A2S4M6I6"/>
<dbReference type="PANTHER" id="PTHR35563:SF2">
    <property type="entry name" value="BARREL METAL-DEPENDENT HYDROLASE, PUTATIVE (AFU_ORTHOLOGUE AFUA_1G16240)-RELATED"/>
    <property type="match status" value="1"/>
</dbReference>
<protein>
    <submittedName>
        <fullName evidence="2">Putative TIM-barrel fold metal-dependent hydrolase</fullName>
    </submittedName>
</protein>
<gene>
    <name evidence="2" type="ORF">CYD53_10931</name>
</gene>
<dbReference type="SUPFAM" id="SSF51556">
    <property type="entry name" value="Metallo-dependent hydrolases"/>
    <property type="match status" value="1"/>
</dbReference>
<dbReference type="InterPro" id="IPR032466">
    <property type="entry name" value="Metal_Hydrolase"/>
</dbReference>
<dbReference type="RefSeq" id="WP_103719268.1">
    <property type="nucleotide sequence ID" value="NZ_PQFZ01000009.1"/>
</dbReference>
<dbReference type="EMBL" id="PQFZ01000009">
    <property type="protein sequence ID" value="POR50324.1"/>
    <property type="molecule type" value="Genomic_DNA"/>
</dbReference>
<evidence type="ECO:0000313" key="2">
    <source>
        <dbReference type="EMBL" id="POR50324.1"/>
    </source>
</evidence>
<dbReference type="InterPro" id="IPR052358">
    <property type="entry name" value="Aro_Compnd_Degr_Hydrolases"/>
</dbReference>
<dbReference type="PANTHER" id="PTHR35563">
    <property type="entry name" value="BARREL METAL-DEPENDENT HYDROLASE, PUTATIVE (AFU_ORTHOLOGUE AFUA_1G16240)-RELATED"/>
    <property type="match status" value="1"/>
</dbReference>
<dbReference type="OrthoDB" id="9787654at2"/>
<reference evidence="2 3" key="1">
    <citation type="submission" date="2018-01" db="EMBL/GenBank/DDBJ databases">
        <title>Genomic Encyclopedia of Type Strains, Phase III (KMG-III): the genomes of soil and plant-associated and newly described type strains.</title>
        <authorList>
            <person name="Whitman W."/>
        </authorList>
    </citation>
    <scope>NUCLEOTIDE SEQUENCE [LARGE SCALE GENOMIC DNA]</scope>
    <source>
        <strain evidence="2 3">1131</strain>
    </source>
</reference>
<organism evidence="2 3">
    <name type="scientific">Bosea psychrotolerans</name>
    <dbReference type="NCBI Taxonomy" id="1871628"/>
    <lineage>
        <taxon>Bacteria</taxon>
        <taxon>Pseudomonadati</taxon>
        <taxon>Pseudomonadota</taxon>
        <taxon>Alphaproteobacteria</taxon>
        <taxon>Hyphomicrobiales</taxon>
        <taxon>Boseaceae</taxon>
        <taxon>Bosea</taxon>
    </lineage>
</organism>
<name>A0A2S4M6I6_9HYPH</name>
<keyword evidence="3" id="KW-1185">Reference proteome</keyword>
<dbReference type="InterPro" id="IPR006680">
    <property type="entry name" value="Amidohydro-rel"/>
</dbReference>
<comment type="caution">
    <text evidence="2">The sequence shown here is derived from an EMBL/GenBank/DDBJ whole genome shotgun (WGS) entry which is preliminary data.</text>
</comment>
<dbReference type="Gene3D" id="3.20.20.140">
    <property type="entry name" value="Metal-dependent hydrolases"/>
    <property type="match status" value="1"/>
</dbReference>
<feature type="domain" description="Amidohydrolase-related" evidence="1">
    <location>
        <begin position="25"/>
        <end position="287"/>
    </location>
</feature>
<dbReference type="Pfam" id="PF04909">
    <property type="entry name" value="Amidohydro_2"/>
    <property type="match status" value="1"/>
</dbReference>
<evidence type="ECO:0000313" key="3">
    <source>
        <dbReference type="Proteomes" id="UP000236919"/>
    </source>
</evidence>
<proteinExistence type="predicted"/>
<sequence length="288" mass="30825">MADDGPVPNSAGMAAPRSAVPAGACDAHCHILDPRFPSPDAEKPSGMTFDDYRLLQVRLGTQRAVVVQSKFHRQDHACLLDALRRFDGTGRGIGVLDPGVSDAELKRLDAGGVRGLRFSVWNPADTVTTIAMIEPLARRIADLGWHAQLHMMGDQIVAHAALLKRLPCAIVFDHMGRLPPSLGPQHAAFAVIGDLLAAGRAWVKLAGAYLNTQIGAPDYPDAGAIARAFVGLAPERLVWGSDWPHVTEPAGHKPDDAVLLDLLDGWSGAEAVRRRILVDNPAELYGFG</sequence>
<dbReference type="Proteomes" id="UP000236919">
    <property type="component" value="Unassembled WGS sequence"/>
</dbReference>
<keyword evidence="2" id="KW-0378">Hydrolase</keyword>
<dbReference type="GO" id="GO:0016787">
    <property type="term" value="F:hydrolase activity"/>
    <property type="evidence" value="ECO:0007669"/>
    <property type="project" value="UniProtKB-KW"/>
</dbReference>